<evidence type="ECO:0000313" key="1">
    <source>
        <dbReference type="EMBL" id="CDF34399.1"/>
    </source>
</evidence>
<accession>R7Q8P0</accession>
<sequence length="57" mass="5933">MNPRPARCVPLRGFEQVSTAASACVILTLVEELLASAPVLRLRPAHGHCAGPCPSAP</sequence>
<evidence type="ECO:0000313" key="2">
    <source>
        <dbReference type="Proteomes" id="UP000012073"/>
    </source>
</evidence>
<dbReference type="KEGG" id="ccp:CHC_T00003100001"/>
<dbReference type="Proteomes" id="UP000012073">
    <property type="component" value="Unassembled WGS sequence"/>
</dbReference>
<gene>
    <name evidence="1" type="ORF">CHC_T00003100001</name>
</gene>
<dbReference type="RefSeq" id="XP_005714218.1">
    <property type="nucleotide sequence ID" value="XM_005714161.1"/>
</dbReference>
<keyword evidence="2" id="KW-1185">Reference proteome</keyword>
<proteinExistence type="predicted"/>
<dbReference type="GeneID" id="17321920"/>
<dbReference type="Gramene" id="CDF34399">
    <property type="protein sequence ID" value="CDF34399"/>
    <property type="gene ID" value="CHC_T00003100001"/>
</dbReference>
<dbReference type="EMBL" id="HG001690">
    <property type="protein sequence ID" value="CDF34399.1"/>
    <property type="molecule type" value="Genomic_DNA"/>
</dbReference>
<reference evidence="2" key="1">
    <citation type="journal article" date="2013" name="Proc. Natl. Acad. Sci. U.S.A.">
        <title>Genome structure and metabolic features in the red seaweed Chondrus crispus shed light on evolution of the Archaeplastida.</title>
        <authorList>
            <person name="Collen J."/>
            <person name="Porcel B."/>
            <person name="Carre W."/>
            <person name="Ball S.G."/>
            <person name="Chaparro C."/>
            <person name="Tonon T."/>
            <person name="Barbeyron T."/>
            <person name="Michel G."/>
            <person name="Noel B."/>
            <person name="Valentin K."/>
            <person name="Elias M."/>
            <person name="Artiguenave F."/>
            <person name="Arun A."/>
            <person name="Aury J.M."/>
            <person name="Barbosa-Neto J.F."/>
            <person name="Bothwell J.H."/>
            <person name="Bouget F.Y."/>
            <person name="Brillet L."/>
            <person name="Cabello-Hurtado F."/>
            <person name="Capella-Gutierrez S."/>
            <person name="Charrier B."/>
            <person name="Cladiere L."/>
            <person name="Cock J.M."/>
            <person name="Coelho S.M."/>
            <person name="Colleoni C."/>
            <person name="Czjzek M."/>
            <person name="Da Silva C."/>
            <person name="Delage L."/>
            <person name="Denoeud F."/>
            <person name="Deschamps P."/>
            <person name="Dittami S.M."/>
            <person name="Gabaldon T."/>
            <person name="Gachon C.M."/>
            <person name="Groisillier A."/>
            <person name="Herve C."/>
            <person name="Jabbari K."/>
            <person name="Katinka M."/>
            <person name="Kloareg B."/>
            <person name="Kowalczyk N."/>
            <person name="Labadie K."/>
            <person name="Leblanc C."/>
            <person name="Lopez P.J."/>
            <person name="McLachlan D.H."/>
            <person name="Meslet-Cladiere L."/>
            <person name="Moustafa A."/>
            <person name="Nehr Z."/>
            <person name="Nyvall Collen P."/>
            <person name="Panaud O."/>
            <person name="Partensky F."/>
            <person name="Poulain J."/>
            <person name="Rensing S.A."/>
            <person name="Rousvoal S."/>
            <person name="Samson G."/>
            <person name="Symeonidi A."/>
            <person name="Weissenbach J."/>
            <person name="Zambounis A."/>
            <person name="Wincker P."/>
            <person name="Boyen C."/>
        </authorList>
    </citation>
    <scope>NUCLEOTIDE SEQUENCE [LARGE SCALE GENOMIC DNA]</scope>
    <source>
        <strain evidence="2">cv. Stackhouse</strain>
    </source>
</reference>
<organism evidence="1 2">
    <name type="scientific">Chondrus crispus</name>
    <name type="common">Carrageen Irish moss</name>
    <name type="synonym">Polymorpha crispa</name>
    <dbReference type="NCBI Taxonomy" id="2769"/>
    <lineage>
        <taxon>Eukaryota</taxon>
        <taxon>Rhodophyta</taxon>
        <taxon>Florideophyceae</taxon>
        <taxon>Rhodymeniophycidae</taxon>
        <taxon>Gigartinales</taxon>
        <taxon>Gigartinaceae</taxon>
        <taxon>Chondrus</taxon>
    </lineage>
</organism>
<protein>
    <submittedName>
        <fullName evidence="1">Uncharacterized protein</fullName>
    </submittedName>
</protein>
<dbReference type="AlphaFoldDB" id="R7Q8P0"/>
<name>R7Q8P0_CHOCR</name>